<organism evidence="2 3">
    <name type="scientific">Salipiger aestuarii</name>
    <dbReference type="NCBI Taxonomy" id="568098"/>
    <lineage>
        <taxon>Bacteria</taxon>
        <taxon>Pseudomonadati</taxon>
        <taxon>Pseudomonadota</taxon>
        <taxon>Alphaproteobacteria</taxon>
        <taxon>Rhodobacterales</taxon>
        <taxon>Roseobacteraceae</taxon>
        <taxon>Salipiger</taxon>
    </lineage>
</organism>
<keyword evidence="3" id="KW-1185">Reference proteome</keyword>
<feature type="domain" description="YjiS-like" evidence="1">
    <location>
        <begin position="22"/>
        <end position="53"/>
    </location>
</feature>
<evidence type="ECO:0000259" key="1">
    <source>
        <dbReference type="Pfam" id="PF06568"/>
    </source>
</evidence>
<dbReference type="InterPro" id="IPR009506">
    <property type="entry name" value="YjiS-like"/>
</dbReference>
<accession>A0A327Y3W1</accession>
<comment type="caution">
    <text evidence="2">The sequence shown here is derived from an EMBL/GenBank/DDBJ whole genome shotgun (WGS) entry which is preliminary data.</text>
</comment>
<dbReference type="RefSeq" id="WP_034452928.1">
    <property type="nucleotide sequence ID" value="NZ_LIGK01000033.1"/>
</dbReference>
<gene>
    <name evidence="2" type="ORF">ATI53_102528</name>
</gene>
<name>A0A327Y3W1_9RHOB</name>
<dbReference type="Pfam" id="PF06568">
    <property type="entry name" value="YjiS-like"/>
    <property type="match status" value="1"/>
</dbReference>
<dbReference type="AlphaFoldDB" id="A0A327Y3W1"/>
<sequence length="70" mass="8171">MRRDVALTCPPTVRRRGILAGLLRWSALSRQRRQLARLDEAALRDLGLSRSDVVREARRKPWDAPAHWRD</sequence>
<evidence type="ECO:0000313" key="3">
    <source>
        <dbReference type="Proteomes" id="UP000249165"/>
    </source>
</evidence>
<proteinExistence type="predicted"/>
<protein>
    <submittedName>
        <fullName evidence="2">Uncharacterized protein DUF1127</fullName>
    </submittedName>
</protein>
<dbReference type="EMBL" id="QLMG01000025">
    <property type="protein sequence ID" value="RAK15127.1"/>
    <property type="molecule type" value="Genomic_DNA"/>
</dbReference>
<dbReference type="Proteomes" id="UP000249165">
    <property type="component" value="Unassembled WGS sequence"/>
</dbReference>
<evidence type="ECO:0000313" key="2">
    <source>
        <dbReference type="EMBL" id="RAK15127.1"/>
    </source>
</evidence>
<reference evidence="2 3" key="1">
    <citation type="submission" date="2018-06" db="EMBL/GenBank/DDBJ databases">
        <title>Genomic Encyclopedia of Archaeal and Bacterial Type Strains, Phase II (KMG-II): from individual species to whole genera.</title>
        <authorList>
            <person name="Goeker M."/>
        </authorList>
    </citation>
    <scope>NUCLEOTIDE SEQUENCE [LARGE SCALE GENOMIC DNA]</scope>
    <source>
        <strain evidence="2 3">DSM 22011</strain>
    </source>
</reference>